<feature type="region of interest" description="Disordered" evidence="7">
    <location>
        <begin position="1"/>
        <end position="20"/>
    </location>
</feature>
<dbReference type="FunFam" id="3.40.50.150:FF:000003">
    <property type="entry name" value="Blast:Protein arginine N-methyltransferase 1"/>
    <property type="match status" value="1"/>
</dbReference>
<keyword evidence="10" id="KW-1185">Reference proteome</keyword>
<proteinExistence type="predicted"/>
<dbReference type="AlphaFoldDB" id="A0A811L7U9"/>
<reference evidence="9" key="1">
    <citation type="submission" date="2020-09" db="EMBL/GenBank/DDBJ databases">
        <authorList>
            <person name="Kikuchi T."/>
        </authorList>
    </citation>
    <scope>NUCLEOTIDE SEQUENCE</scope>
    <source>
        <strain evidence="9">SH1</strain>
    </source>
</reference>
<dbReference type="InterPro" id="IPR029063">
    <property type="entry name" value="SAM-dependent_MTases_sf"/>
</dbReference>
<evidence type="ECO:0000256" key="5">
    <source>
        <dbReference type="ARBA" id="ARBA00049303"/>
    </source>
</evidence>
<evidence type="ECO:0000256" key="6">
    <source>
        <dbReference type="PROSITE-ProRule" id="PRU01015"/>
    </source>
</evidence>
<dbReference type="GO" id="GO:0032259">
    <property type="term" value="P:methylation"/>
    <property type="evidence" value="ECO:0007669"/>
    <property type="project" value="UniProtKB-KW"/>
</dbReference>
<dbReference type="GO" id="GO:0005634">
    <property type="term" value="C:nucleus"/>
    <property type="evidence" value="ECO:0007669"/>
    <property type="project" value="TreeGrafter"/>
</dbReference>
<dbReference type="FunFam" id="2.70.160.11:FF:000001">
    <property type="entry name" value="Blast:Protein arginine N-methyltransferase 1"/>
    <property type="match status" value="1"/>
</dbReference>
<dbReference type="PANTHER" id="PTHR11006">
    <property type="entry name" value="PROTEIN ARGININE N-METHYLTRANSFERASE"/>
    <property type="match status" value="1"/>
</dbReference>
<evidence type="ECO:0000313" key="9">
    <source>
        <dbReference type="EMBL" id="CAD5224208.1"/>
    </source>
</evidence>
<dbReference type="InterPro" id="IPR055135">
    <property type="entry name" value="PRMT_dom"/>
</dbReference>
<organism evidence="9 10">
    <name type="scientific">Bursaphelenchus okinawaensis</name>
    <dbReference type="NCBI Taxonomy" id="465554"/>
    <lineage>
        <taxon>Eukaryota</taxon>
        <taxon>Metazoa</taxon>
        <taxon>Ecdysozoa</taxon>
        <taxon>Nematoda</taxon>
        <taxon>Chromadorea</taxon>
        <taxon>Rhabditida</taxon>
        <taxon>Tylenchina</taxon>
        <taxon>Tylenchomorpha</taxon>
        <taxon>Aphelenchoidea</taxon>
        <taxon>Aphelenchoididae</taxon>
        <taxon>Bursaphelenchus</taxon>
    </lineage>
</organism>
<evidence type="ECO:0000256" key="2">
    <source>
        <dbReference type="ARBA" id="ARBA00022603"/>
    </source>
</evidence>
<dbReference type="Pfam" id="PF22528">
    <property type="entry name" value="PRMT_C"/>
    <property type="match status" value="1"/>
</dbReference>
<evidence type="ECO:0000256" key="4">
    <source>
        <dbReference type="ARBA" id="ARBA00022691"/>
    </source>
</evidence>
<comment type="catalytic activity">
    <reaction evidence="5">
        <text>L-arginyl-[protein] + S-adenosyl-L-methionine = N(omega)-methyl-L-arginyl-[protein] + S-adenosyl-L-homocysteine + H(+)</text>
        <dbReference type="Rhea" id="RHEA:48100"/>
        <dbReference type="Rhea" id="RHEA-COMP:10532"/>
        <dbReference type="Rhea" id="RHEA-COMP:11990"/>
        <dbReference type="ChEBI" id="CHEBI:15378"/>
        <dbReference type="ChEBI" id="CHEBI:29965"/>
        <dbReference type="ChEBI" id="CHEBI:57856"/>
        <dbReference type="ChEBI" id="CHEBI:59789"/>
        <dbReference type="ChEBI" id="CHEBI:65280"/>
    </reaction>
    <physiologicalReaction direction="left-to-right" evidence="5">
        <dbReference type="Rhea" id="RHEA:48101"/>
    </physiologicalReaction>
</comment>
<gene>
    <name evidence="9" type="ORF">BOKJ2_LOCUS10964</name>
</gene>
<keyword evidence="4 6" id="KW-0949">S-adenosyl-L-methionine</keyword>
<feature type="domain" description="Protein arginine N-methyltransferase" evidence="8">
    <location>
        <begin position="174"/>
        <end position="336"/>
    </location>
</feature>
<dbReference type="EC" id="2.1.1.319" evidence="1"/>
<dbReference type="OrthoDB" id="7848332at2759"/>
<dbReference type="CDD" id="cd02440">
    <property type="entry name" value="AdoMet_MTases"/>
    <property type="match status" value="1"/>
</dbReference>
<comment type="caution">
    <text evidence="9">The sequence shown here is derived from an EMBL/GenBank/DDBJ whole genome shotgun (WGS) entry which is preliminary data.</text>
</comment>
<dbReference type="PANTHER" id="PTHR11006:SF124">
    <property type="entry name" value="ARGININE METHYLTRANSFERASE 1-RELATED"/>
    <property type="match status" value="1"/>
</dbReference>
<keyword evidence="3 6" id="KW-0808">Transferase</keyword>
<evidence type="ECO:0000256" key="1">
    <source>
        <dbReference type="ARBA" id="ARBA00011925"/>
    </source>
</evidence>
<dbReference type="GO" id="GO:0035242">
    <property type="term" value="F:protein-arginine omega-N asymmetric methyltransferase activity"/>
    <property type="evidence" value="ECO:0007669"/>
    <property type="project" value="UniProtKB-EC"/>
</dbReference>
<dbReference type="EMBL" id="CAJFDH010000005">
    <property type="protein sequence ID" value="CAD5224208.1"/>
    <property type="molecule type" value="Genomic_DNA"/>
</dbReference>
<dbReference type="Proteomes" id="UP000783686">
    <property type="component" value="Unassembled WGS sequence"/>
</dbReference>
<sequence length="351" mass="40694">MSEETVKNGNGKVSADGDAKPSEMTSKDYYFDSYAHFGIHEEMLKDEVRTLTYRNAVYHNQHLFKNKVVMDVGSGTGILSMFAAKAGARKVFAIEFSNMAVQSRQIIKDNNLDHIVEVIQCKVEDIKELPEGIEKVDVIISEWMGYCLFYESMLNTVLYARDRWLAPDGALFPDRAKLFVQAIEDRQYKDDKINWWDNVYGFNMSSIRNIAITEPLVDVVDPAQTVTNNYLIKDIDLYTVKVEDLSFEADFELRACRDDYIQALVSFFTVEFTKSHKRTGFSTSPDSRYTHWKQTVFYFKDSITIKKDETVHGHFKMQPNKRNVRDMDFEITVEFEGALSSLHEENKYLMH</sequence>
<dbReference type="Gene3D" id="2.70.160.11">
    <property type="entry name" value="Hnrnp arginine n-methyltransferase1"/>
    <property type="match status" value="1"/>
</dbReference>
<protein>
    <recommendedName>
        <fullName evidence="1">type I protein arginine methyltransferase</fullName>
        <ecNumber evidence="1">2.1.1.319</ecNumber>
    </recommendedName>
</protein>
<evidence type="ECO:0000256" key="7">
    <source>
        <dbReference type="SAM" id="MobiDB-lite"/>
    </source>
</evidence>
<dbReference type="Gene3D" id="3.40.50.150">
    <property type="entry name" value="Vaccinia Virus protein VP39"/>
    <property type="match status" value="1"/>
</dbReference>
<dbReference type="GO" id="GO:0035241">
    <property type="term" value="F:protein-arginine omega-N monomethyltransferase activity"/>
    <property type="evidence" value="ECO:0007669"/>
    <property type="project" value="TreeGrafter"/>
</dbReference>
<keyword evidence="2 6" id="KW-0489">Methyltransferase</keyword>
<evidence type="ECO:0000256" key="3">
    <source>
        <dbReference type="ARBA" id="ARBA00022679"/>
    </source>
</evidence>
<dbReference type="Proteomes" id="UP000614601">
    <property type="component" value="Unassembled WGS sequence"/>
</dbReference>
<dbReference type="SUPFAM" id="SSF53335">
    <property type="entry name" value="S-adenosyl-L-methionine-dependent methyltransferases"/>
    <property type="match status" value="1"/>
</dbReference>
<dbReference type="EMBL" id="CAJFCW020000005">
    <property type="protein sequence ID" value="CAG9119747.1"/>
    <property type="molecule type" value="Genomic_DNA"/>
</dbReference>
<name>A0A811L7U9_9BILA</name>
<dbReference type="InterPro" id="IPR025799">
    <property type="entry name" value="Arg_MeTrfase"/>
</dbReference>
<dbReference type="Pfam" id="PF06325">
    <property type="entry name" value="PrmA"/>
    <property type="match status" value="1"/>
</dbReference>
<dbReference type="PROSITE" id="PS51678">
    <property type="entry name" value="SAM_MT_PRMT"/>
    <property type="match status" value="1"/>
</dbReference>
<dbReference type="GO" id="GO:0042054">
    <property type="term" value="F:histone methyltransferase activity"/>
    <property type="evidence" value="ECO:0007669"/>
    <property type="project" value="TreeGrafter"/>
</dbReference>
<evidence type="ECO:0000313" key="10">
    <source>
        <dbReference type="Proteomes" id="UP000614601"/>
    </source>
</evidence>
<accession>A0A811L7U9</accession>
<evidence type="ECO:0000259" key="8">
    <source>
        <dbReference type="Pfam" id="PF22528"/>
    </source>
</evidence>